<sequence length="274" mass="30288">ERDGCLFPVRGLFSDSRLEEVDALLSKLVELRPQAASGDDRNLAPEDLLNLHLTCREVLDLCREPSCLRAASDLLGTSDISIFTSRILCKEPGTGKEIVWHQDSNYWPLTRPCNKKPRSELGSGDVDPLVASLWLAVDDVTAENGAMEVLPFTAQPESCGKNVPREFIKDAGGSTTGFDNFNLSLDEGRLNAHRKRTVAIRRGEAEFHSAFTIHRSDPNHSSRRRLAWIVRYCPTGTRVVSGVRGSFDESYQLVPVMGRGTGAETDPGKLRKLP</sequence>
<evidence type="ECO:0000313" key="2">
    <source>
        <dbReference type="EMBL" id="CAE7732607.1"/>
    </source>
</evidence>
<comment type="cofactor">
    <cofactor evidence="1">
        <name>Fe cation</name>
        <dbReference type="ChEBI" id="CHEBI:24875"/>
    </cofactor>
</comment>
<comment type="caution">
    <text evidence="2">The sequence shown here is derived from an EMBL/GenBank/DDBJ whole genome shotgun (WGS) entry which is preliminary data.</text>
</comment>
<dbReference type="EMBL" id="CAJNIZ010045860">
    <property type="protein sequence ID" value="CAE7732607.1"/>
    <property type="molecule type" value="Genomic_DNA"/>
</dbReference>
<organism evidence="2 3">
    <name type="scientific">Symbiodinium pilosum</name>
    <name type="common">Dinoflagellate</name>
    <dbReference type="NCBI Taxonomy" id="2952"/>
    <lineage>
        <taxon>Eukaryota</taxon>
        <taxon>Sar</taxon>
        <taxon>Alveolata</taxon>
        <taxon>Dinophyceae</taxon>
        <taxon>Suessiales</taxon>
        <taxon>Symbiodiniaceae</taxon>
        <taxon>Symbiodinium</taxon>
    </lineage>
</organism>
<keyword evidence="3" id="KW-1185">Reference proteome</keyword>
<dbReference type="SUPFAM" id="SSF51197">
    <property type="entry name" value="Clavaminate synthase-like"/>
    <property type="match status" value="1"/>
</dbReference>
<dbReference type="GO" id="GO:0046872">
    <property type="term" value="F:metal ion binding"/>
    <property type="evidence" value="ECO:0007669"/>
    <property type="project" value="UniProtKB-ARBA"/>
</dbReference>
<gene>
    <name evidence="2" type="ORF">SPIL2461_LOCUS21041</name>
</gene>
<name>A0A812XF57_SYMPI</name>
<protein>
    <recommendedName>
        <fullName evidence="4">Phytanoyl-CoA dioxygenase family protein</fullName>
    </recommendedName>
</protein>
<evidence type="ECO:0008006" key="4">
    <source>
        <dbReference type="Google" id="ProtNLM"/>
    </source>
</evidence>
<dbReference type="AlphaFoldDB" id="A0A812XF57"/>
<evidence type="ECO:0000256" key="1">
    <source>
        <dbReference type="ARBA" id="ARBA00001962"/>
    </source>
</evidence>
<dbReference type="InterPro" id="IPR008775">
    <property type="entry name" value="Phytyl_CoA_dOase-like"/>
</dbReference>
<evidence type="ECO:0000313" key="3">
    <source>
        <dbReference type="Proteomes" id="UP000649617"/>
    </source>
</evidence>
<dbReference type="Proteomes" id="UP000649617">
    <property type="component" value="Unassembled WGS sequence"/>
</dbReference>
<dbReference type="PANTHER" id="PTHR20883:SF48">
    <property type="entry name" value="ECTOINE DIOXYGENASE"/>
    <property type="match status" value="1"/>
</dbReference>
<accession>A0A812XF57</accession>
<dbReference type="OrthoDB" id="445007at2759"/>
<dbReference type="GO" id="GO:0016491">
    <property type="term" value="F:oxidoreductase activity"/>
    <property type="evidence" value="ECO:0007669"/>
    <property type="project" value="UniProtKB-ARBA"/>
</dbReference>
<dbReference type="Pfam" id="PF05721">
    <property type="entry name" value="PhyH"/>
    <property type="match status" value="1"/>
</dbReference>
<feature type="non-terminal residue" evidence="2">
    <location>
        <position position="1"/>
    </location>
</feature>
<reference evidence="2" key="1">
    <citation type="submission" date="2021-02" db="EMBL/GenBank/DDBJ databases">
        <authorList>
            <person name="Dougan E. K."/>
            <person name="Rhodes N."/>
            <person name="Thang M."/>
            <person name="Chan C."/>
        </authorList>
    </citation>
    <scope>NUCLEOTIDE SEQUENCE</scope>
</reference>
<dbReference type="PANTHER" id="PTHR20883">
    <property type="entry name" value="PHYTANOYL-COA DIOXYGENASE DOMAIN CONTAINING 1"/>
    <property type="match status" value="1"/>
</dbReference>
<proteinExistence type="predicted"/>
<dbReference type="Gene3D" id="2.60.120.620">
    <property type="entry name" value="q2cbj1_9rhob like domain"/>
    <property type="match status" value="1"/>
</dbReference>